<dbReference type="InterPro" id="IPR010723">
    <property type="entry name" value="HemN_C"/>
</dbReference>
<keyword evidence="11" id="KW-0560">Oxidoreductase</keyword>
<dbReference type="Pfam" id="PF04055">
    <property type="entry name" value="Radical_SAM"/>
    <property type="match status" value="1"/>
</dbReference>
<evidence type="ECO:0000256" key="4">
    <source>
        <dbReference type="ARBA" id="ARBA00022691"/>
    </source>
</evidence>
<sequence>MIKPLSLYVHIPFCVHHCAYCDFNTYVEPAQSVLVKETVEAIGLDIAKASQERVAGQVLSERPLATVYFGGGTPTFLSIEQLTEIMAAIRSHFHLLPDAEISSEANPTSADVAKFAAMRALGFNRLSIGVQAFDNGLLTALDRFHTTTEAVHAYQAARAAGFTNVNLDLMFGLPNQTLPLWKASLEQAIQLAPEHLSLYALTIEPGTRFERLHVGGRLVLPDDETVVTMYEYAQQRLTQAGYIHYEISNFSLPGFACRHNLVYWHNEEYLGVGPGAVSYLGGWRWKRERLPKRYVQKVKNGENLCVEEECLAPPEALDETLLLGLRLRAGVSLHALRDRFGLDPLERYKRGIEKLVQQGLLEQHGDILRVSDRALPITDTVIVELLASAEA</sequence>
<keyword evidence="5 9" id="KW-0479">Metal-binding</keyword>
<dbReference type="EMBL" id="HF951689">
    <property type="protein sequence ID" value="CCW36299.1"/>
    <property type="molecule type" value="Genomic_DNA"/>
</dbReference>
<dbReference type="RefSeq" id="WP_016483810.1">
    <property type="nucleotide sequence ID" value="NC_021487.1"/>
</dbReference>
<keyword evidence="9" id="KW-0004">4Fe-4S</keyword>
<dbReference type="KEGG" id="ccz:CCALI_02502"/>
<dbReference type="eggNOG" id="COG0635">
    <property type="taxonomic scope" value="Bacteria"/>
</dbReference>
<comment type="function">
    <text evidence="9">Probably acts as a heme chaperone, transferring heme to an unknown acceptor. Binds one molecule of heme per monomer, possibly covalently. Binds 1 [4Fe-4S] cluster. The cluster is coordinated with 3 cysteines and an exchangeable S-adenosyl-L-methionine.</text>
</comment>
<dbReference type="PANTHER" id="PTHR13932">
    <property type="entry name" value="COPROPORPHYRINIGEN III OXIDASE"/>
    <property type="match status" value="1"/>
</dbReference>
<dbReference type="Proteomes" id="UP000014227">
    <property type="component" value="Chromosome I"/>
</dbReference>
<dbReference type="HOGENOM" id="CLU_027579_1_1_0"/>
<evidence type="ECO:0000313" key="11">
    <source>
        <dbReference type="EMBL" id="CCW36299.1"/>
    </source>
</evidence>
<dbReference type="PANTHER" id="PTHR13932:SF5">
    <property type="entry name" value="RADICAL S-ADENOSYL METHIONINE DOMAIN-CONTAINING PROTEIN 1, MITOCHONDRIAL"/>
    <property type="match status" value="1"/>
</dbReference>
<dbReference type="GO" id="GO:0051539">
    <property type="term" value="F:4 iron, 4 sulfur cluster binding"/>
    <property type="evidence" value="ECO:0007669"/>
    <property type="project" value="UniProtKB-UniRule"/>
</dbReference>
<evidence type="ECO:0000256" key="6">
    <source>
        <dbReference type="ARBA" id="ARBA00023004"/>
    </source>
</evidence>
<proteinExistence type="inferred from homology"/>
<dbReference type="OrthoDB" id="9808022at2"/>
<reference evidence="12" key="1">
    <citation type="submission" date="2013-03" db="EMBL/GenBank/DDBJ databases">
        <title>Genome sequence of Chthonomonas calidirosea, the first sequenced genome from the Armatimonadetes phylum (formally candidate division OP10).</title>
        <authorList>
            <person name="Lee K.C.Y."/>
            <person name="Morgan X.C."/>
            <person name="Dunfield P.F."/>
            <person name="Tamas I."/>
            <person name="Houghton K.M."/>
            <person name="Vyssotski M."/>
            <person name="Ryan J.L.J."/>
            <person name="Lagutin K."/>
            <person name="McDonald I.R."/>
            <person name="Stott M.B."/>
        </authorList>
    </citation>
    <scope>NUCLEOTIDE SEQUENCE [LARGE SCALE GENOMIC DNA]</scope>
    <source>
        <strain evidence="12">DSM 23976 / ICMP 18418 / T49</strain>
    </source>
</reference>
<dbReference type="InterPro" id="IPR034505">
    <property type="entry name" value="Coproporphyrinogen-III_oxidase"/>
</dbReference>
<evidence type="ECO:0000256" key="2">
    <source>
        <dbReference type="ARBA" id="ARBA00017228"/>
    </source>
</evidence>
<dbReference type="InterPro" id="IPR006638">
    <property type="entry name" value="Elp3/MiaA/NifB-like_rSAM"/>
</dbReference>
<protein>
    <recommendedName>
        <fullName evidence="2 9">Heme chaperone HemW</fullName>
    </recommendedName>
</protein>
<dbReference type="SFLD" id="SFLDF00562">
    <property type="entry name" value="HemN-like__clustered_with_heat"/>
    <property type="match status" value="1"/>
</dbReference>
<dbReference type="GO" id="GO:0004109">
    <property type="term" value="F:coproporphyrinogen oxidase activity"/>
    <property type="evidence" value="ECO:0007669"/>
    <property type="project" value="InterPro"/>
</dbReference>
<dbReference type="PATRIC" id="fig|1303518.3.peg.2600"/>
<evidence type="ECO:0000256" key="1">
    <source>
        <dbReference type="ARBA" id="ARBA00006100"/>
    </source>
</evidence>
<comment type="similarity">
    <text evidence="1">Belongs to the anaerobic coproporphyrinogen-III oxidase family. HemW subfamily.</text>
</comment>
<organism evidence="11 12">
    <name type="scientific">Chthonomonas calidirosea (strain DSM 23976 / ICMP 18418 / T49)</name>
    <dbReference type="NCBI Taxonomy" id="1303518"/>
    <lineage>
        <taxon>Bacteria</taxon>
        <taxon>Bacillati</taxon>
        <taxon>Armatimonadota</taxon>
        <taxon>Chthonomonadia</taxon>
        <taxon>Chthonomonadales</taxon>
        <taxon>Chthonomonadaceae</taxon>
        <taxon>Chthonomonas</taxon>
    </lineage>
</organism>
<dbReference type="Gene3D" id="3.20.20.70">
    <property type="entry name" value="Aldolase class I"/>
    <property type="match status" value="1"/>
</dbReference>
<dbReference type="Pfam" id="PF06969">
    <property type="entry name" value="HemN_C"/>
    <property type="match status" value="1"/>
</dbReference>
<dbReference type="GO" id="GO:0046872">
    <property type="term" value="F:metal ion binding"/>
    <property type="evidence" value="ECO:0007669"/>
    <property type="project" value="UniProtKB-UniRule"/>
</dbReference>
<feature type="domain" description="Radical SAM core" evidence="10">
    <location>
        <begin position="1"/>
        <end position="236"/>
    </location>
</feature>
<dbReference type="NCBIfam" id="TIGR00539">
    <property type="entry name" value="hemN_rel"/>
    <property type="match status" value="1"/>
</dbReference>
<gene>
    <name evidence="11" type="ORF">CCALI_02502</name>
</gene>
<dbReference type="InterPro" id="IPR013785">
    <property type="entry name" value="Aldolase_TIM"/>
</dbReference>
<evidence type="ECO:0000256" key="9">
    <source>
        <dbReference type="RuleBase" id="RU364116"/>
    </source>
</evidence>
<dbReference type="AlphaFoldDB" id="S0EZI4"/>
<dbReference type="SFLD" id="SFLDG01065">
    <property type="entry name" value="anaerobic_coproporphyrinogen-I"/>
    <property type="match status" value="1"/>
</dbReference>
<keyword evidence="7 9" id="KW-0411">Iron-sulfur</keyword>
<accession>S0EZI4</accession>
<dbReference type="SFLD" id="SFLDF00288">
    <property type="entry name" value="HemN-like__clustered_with_nucl"/>
    <property type="match status" value="1"/>
</dbReference>
<keyword evidence="4 9" id="KW-0949">S-adenosyl-L-methionine</keyword>
<dbReference type="CDD" id="cd01335">
    <property type="entry name" value="Radical_SAM"/>
    <property type="match status" value="1"/>
</dbReference>
<dbReference type="InterPro" id="IPR007197">
    <property type="entry name" value="rSAM"/>
</dbReference>
<evidence type="ECO:0000256" key="8">
    <source>
        <dbReference type="ARBA" id="ARBA00023186"/>
    </source>
</evidence>
<dbReference type="SFLD" id="SFLDG01082">
    <property type="entry name" value="B12-binding_domain_containing"/>
    <property type="match status" value="1"/>
</dbReference>
<keyword evidence="8 9" id="KW-0143">Chaperone</keyword>
<keyword evidence="6 9" id="KW-0408">Iron</keyword>
<dbReference type="GO" id="GO:0005737">
    <property type="term" value="C:cytoplasm"/>
    <property type="evidence" value="ECO:0007669"/>
    <property type="project" value="UniProtKB-SubCell"/>
</dbReference>
<dbReference type="PROSITE" id="PS51918">
    <property type="entry name" value="RADICAL_SAM"/>
    <property type="match status" value="1"/>
</dbReference>
<dbReference type="SMART" id="SM00729">
    <property type="entry name" value="Elp3"/>
    <property type="match status" value="1"/>
</dbReference>
<dbReference type="GO" id="GO:0006779">
    <property type="term" value="P:porphyrin-containing compound biosynthetic process"/>
    <property type="evidence" value="ECO:0007669"/>
    <property type="project" value="InterPro"/>
</dbReference>
<keyword evidence="12" id="KW-1185">Reference proteome</keyword>
<evidence type="ECO:0000256" key="3">
    <source>
        <dbReference type="ARBA" id="ARBA00022617"/>
    </source>
</evidence>
<dbReference type="STRING" id="454171.CP488_01588"/>
<evidence type="ECO:0000259" key="10">
    <source>
        <dbReference type="PROSITE" id="PS51918"/>
    </source>
</evidence>
<evidence type="ECO:0000313" key="12">
    <source>
        <dbReference type="Proteomes" id="UP000014227"/>
    </source>
</evidence>
<keyword evidence="9" id="KW-0963">Cytoplasm</keyword>
<comment type="subcellular location">
    <subcellularLocation>
        <location evidence="9">Cytoplasm</location>
    </subcellularLocation>
</comment>
<dbReference type="InterPro" id="IPR004559">
    <property type="entry name" value="HemW-like"/>
</dbReference>
<dbReference type="SUPFAM" id="SSF102114">
    <property type="entry name" value="Radical SAM enzymes"/>
    <property type="match status" value="1"/>
</dbReference>
<keyword evidence="3 9" id="KW-0349">Heme</keyword>
<evidence type="ECO:0000256" key="5">
    <source>
        <dbReference type="ARBA" id="ARBA00022723"/>
    </source>
</evidence>
<dbReference type="FunCoup" id="S0EZI4">
    <property type="interactions" value="386"/>
</dbReference>
<dbReference type="SFLD" id="SFLDS00029">
    <property type="entry name" value="Radical_SAM"/>
    <property type="match status" value="1"/>
</dbReference>
<name>S0EZI4_CHTCT</name>
<dbReference type="InParanoid" id="S0EZI4"/>
<evidence type="ECO:0000256" key="7">
    <source>
        <dbReference type="ARBA" id="ARBA00023014"/>
    </source>
</evidence>
<dbReference type="InterPro" id="IPR058240">
    <property type="entry name" value="rSAM_sf"/>
</dbReference>